<protein>
    <submittedName>
        <fullName evidence="4">2Fe-2S iron-sulfur cluster binding domain-containing protein</fullName>
    </submittedName>
</protein>
<dbReference type="EMBL" id="JADEYS010000010">
    <property type="protein sequence ID" value="MBE9397807.1"/>
    <property type="molecule type" value="Genomic_DNA"/>
</dbReference>
<evidence type="ECO:0000313" key="4">
    <source>
        <dbReference type="EMBL" id="MBE9397807.1"/>
    </source>
</evidence>
<dbReference type="PROSITE" id="PS00197">
    <property type="entry name" value="2FE2S_FER_1"/>
    <property type="match status" value="1"/>
</dbReference>
<dbReference type="InterPro" id="IPR012675">
    <property type="entry name" value="Beta-grasp_dom_sf"/>
</dbReference>
<keyword evidence="2" id="KW-0274">FAD</keyword>
<dbReference type="SUPFAM" id="SSF54292">
    <property type="entry name" value="2Fe-2S ferredoxin-like"/>
    <property type="match status" value="1"/>
</dbReference>
<comment type="caution">
    <text evidence="4">The sequence shown here is derived from an EMBL/GenBank/DDBJ whole genome shotgun (WGS) entry which is preliminary data.</text>
</comment>
<dbReference type="Gene3D" id="3.10.20.30">
    <property type="match status" value="1"/>
</dbReference>
<sequence length="112" mass="12461">MTATDHRIQVKNREAEFHCPADKTLLVGMEQQLTKALDVGCRGGGCGVCKIRVLSGEYERKRMSRAHISEQEEKDGLALACRIFPRSDLCIEAIPALEISGHDCETDKKNEC</sequence>
<dbReference type="InterPro" id="IPR001041">
    <property type="entry name" value="2Fe-2S_ferredoxin-type"/>
</dbReference>
<dbReference type="PANTHER" id="PTHR43644:SF1">
    <property type="entry name" value="NAD(P)H-FLAVIN REDUCTASE"/>
    <property type="match status" value="1"/>
</dbReference>
<dbReference type="InterPro" id="IPR006058">
    <property type="entry name" value="2Fe2S_fd_BS"/>
</dbReference>
<proteinExistence type="predicted"/>
<organism evidence="4 5">
    <name type="scientific">Pontibacterium sinense</name>
    <dbReference type="NCBI Taxonomy" id="2781979"/>
    <lineage>
        <taxon>Bacteria</taxon>
        <taxon>Pseudomonadati</taxon>
        <taxon>Pseudomonadota</taxon>
        <taxon>Gammaproteobacteria</taxon>
        <taxon>Oceanospirillales</taxon>
        <taxon>Oceanospirillaceae</taxon>
        <taxon>Pontibacterium</taxon>
    </lineage>
</organism>
<dbReference type="Proteomes" id="UP000640333">
    <property type="component" value="Unassembled WGS sequence"/>
</dbReference>
<reference evidence="4" key="1">
    <citation type="submission" date="2020-10" db="EMBL/GenBank/DDBJ databases">
        <title>Bacterium isolated from coastal waters sediment.</title>
        <authorList>
            <person name="Chen R.-J."/>
            <person name="Lu D.-C."/>
            <person name="Zhu K.-L."/>
            <person name="Du Z.-J."/>
        </authorList>
    </citation>
    <scope>NUCLEOTIDE SEQUENCE</scope>
    <source>
        <strain evidence="4">N1Y112</strain>
    </source>
</reference>
<dbReference type="InterPro" id="IPR036010">
    <property type="entry name" value="2Fe-2S_ferredoxin-like_sf"/>
</dbReference>
<evidence type="ECO:0000259" key="3">
    <source>
        <dbReference type="PROSITE" id="PS51085"/>
    </source>
</evidence>
<name>A0A8J7FD11_9GAMM</name>
<evidence type="ECO:0000256" key="2">
    <source>
        <dbReference type="ARBA" id="ARBA00022827"/>
    </source>
</evidence>
<evidence type="ECO:0000256" key="1">
    <source>
        <dbReference type="ARBA" id="ARBA00022630"/>
    </source>
</evidence>
<dbReference type="AlphaFoldDB" id="A0A8J7FD11"/>
<dbReference type="PROSITE" id="PS51085">
    <property type="entry name" value="2FE2S_FER_2"/>
    <property type="match status" value="1"/>
</dbReference>
<feature type="domain" description="2Fe-2S ferredoxin-type" evidence="3">
    <location>
        <begin position="6"/>
        <end position="97"/>
    </location>
</feature>
<keyword evidence="5" id="KW-1185">Reference proteome</keyword>
<gene>
    <name evidence="4" type="ORF">IOQ59_11115</name>
</gene>
<dbReference type="PANTHER" id="PTHR43644">
    <property type="entry name" value="NA(+)-TRANSLOCATING NADH-QUINONE REDUCTASE SUBUNIT"/>
    <property type="match status" value="1"/>
</dbReference>
<keyword evidence="1" id="KW-0285">Flavoprotein</keyword>
<evidence type="ECO:0000313" key="5">
    <source>
        <dbReference type="Proteomes" id="UP000640333"/>
    </source>
</evidence>
<dbReference type="GO" id="GO:0051537">
    <property type="term" value="F:2 iron, 2 sulfur cluster binding"/>
    <property type="evidence" value="ECO:0007669"/>
    <property type="project" value="InterPro"/>
</dbReference>
<dbReference type="Pfam" id="PF00111">
    <property type="entry name" value="Fer2"/>
    <property type="match status" value="1"/>
</dbReference>
<accession>A0A8J7FD11</accession>